<evidence type="ECO:0000259" key="1">
    <source>
        <dbReference type="Pfam" id="PF02627"/>
    </source>
</evidence>
<keyword evidence="3" id="KW-1185">Reference proteome</keyword>
<dbReference type="Gene3D" id="1.20.1290.10">
    <property type="entry name" value="AhpD-like"/>
    <property type="match status" value="1"/>
</dbReference>
<name>A0ABW3J708_9HYPH</name>
<dbReference type="InterPro" id="IPR003779">
    <property type="entry name" value="CMD-like"/>
</dbReference>
<dbReference type="PANTHER" id="PTHR34846">
    <property type="entry name" value="4-CARBOXYMUCONOLACTONE DECARBOXYLASE FAMILY PROTEIN (AFU_ORTHOLOGUE AFUA_6G11590)"/>
    <property type="match status" value="1"/>
</dbReference>
<accession>A0ABW3J708</accession>
<feature type="domain" description="Carboxymuconolactone decarboxylase-like" evidence="1">
    <location>
        <begin position="20"/>
        <end position="100"/>
    </location>
</feature>
<evidence type="ECO:0000313" key="2">
    <source>
        <dbReference type="EMBL" id="MFD0985874.1"/>
    </source>
</evidence>
<dbReference type="NCBIfam" id="TIGR00778">
    <property type="entry name" value="ahpD_dom"/>
    <property type="match status" value="1"/>
</dbReference>
<reference evidence="3" key="1">
    <citation type="journal article" date="2019" name="Int. J. Syst. Evol. Microbiol.">
        <title>The Global Catalogue of Microorganisms (GCM) 10K type strain sequencing project: providing services to taxonomists for standard genome sequencing and annotation.</title>
        <authorList>
            <consortium name="The Broad Institute Genomics Platform"/>
            <consortium name="The Broad Institute Genome Sequencing Center for Infectious Disease"/>
            <person name="Wu L."/>
            <person name="Ma J."/>
        </authorList>
    </citation>
    <scope>NUCLEOTIDE SEQUENCE [LARGE SCALE GENOMIC DNA]</scope>
    <source>
        <strain evidence="3">CCUG 61697</strain>
    </source>
</reference>
<evidence type="ECO:0000313" key="3">
    <source>
        <dbReference type="Proteomes" id="UP001597102"/>
    </source>
</evidence>
<dbReference type="InterPro" id="IPR029032">
    <property type="entry name" value="AhpD-like"/>
</dbReference>
<dbReference type="InterPro" id="IPR004675">
    <property type="entry name" value="AhpD_core"/>
</dbReference>
<dbReference type="PANTHER" id="PTHR34846:SF5">
    <property type="entry name" value="CARBOXYMUCONOLACTONE DECARBOXYLASE-LIKE DOMAIN-CONTAINING PROTEIN"/>
    <property type="match status" value="1"/>
</dbReference>
<dbReference type="SUPFAM" id="SSF69118">
    <property type="entry name" value="AhpD-like"/>
    <property type="match status" value="1"/>
</dbReference>
<proteinExistence type="predicted"/>
<gene>
    <name evidence="2" type="ORF">ACFQ2F_02045</name>
</gene>
<comment type="caution">
    <text evidence="2">The sequence shown here is derived from an EMBL/GenBank/DDBJ whole genome shotgun (WGS) entry which is preliminary data.</text>
</comment>
<sequence>MPDNSSRSTYETFRTTQPSAHDALVALGRSVDEGGLEKELTELVKLRVSQINGCAFCIQLHLNIARKLGIDETKLGLVAAWRDAGIFSERERAALRWAEALTRLKDDAASDAEWANLRETLGERDATLLTVTVGAINAWNRIAIGLCFPPPVRQTANV</sequence>
<dbReference type="EMBL" id="JBHTJO010000001">
    <property type="protein sequence ID" value="MFD0985874.1"/>
    <property type="molecule type" value="Genomic_DNA"/>
</dbReference>
<organism evidence="2 3">
    <name type="scientific">Methyloligella solikamskensis</name>
    <dbReference type="NCBI Taxonomy" id="1177756"/>
    <lineage>
        <taxon>Bacteria</taxon>
        <taxon>Pseudomonadati</taxon>
        <taxon>Pseudomonadota</taxon>
        <taxon>Alphaproteobacteria</taxon>
        <taxon>Hyphomicrobiales</taxon>
        <taxon>Hyphomicrobiaceae</taxon>
        <taxon>Methyloligella</taxon>
    </lineage>
</organism>
<dbReference type="Proteomes" id="UP001597102">
    <property type="component" value="Unassembled WGS sequence"/>
</dbReference>
<dbReference type="Pfam" id="PF02627">
    <property type="entry name" value="CMD"/>
    <property type="match status" value="1"/>
</dbReference>
<protein>
    <submittedName>
        <fullName evidence="2">Carboxymuconolactone decarboxylase family protein</fullName>
    </submittedName>
</protein>
<dbReference type="RefSeq" id="WP_379084972.1">
    <property type="nucleotide sequence ID" value="NZ_JBHTJO010000001.1"/>
</dbReference>